<evidence type="ECO:0000313" key="1">
    <source>
        <dbReference type="EMBL" id="UVQ72733.1"/>
    </source>
</evidence>
<keyword evidence="2" id="KW-1185">Reference proteome</keyword>
<gene>
    <name evidence="1" type="ORF">NXY30_16840</name>
</gene>
<proteinExistence type="predicted"/>
<reference evidence="1" key="1">
    <citation type="submission" date="2022-08" db="EMBL/GenBank/DDBJ databases">
        <title>Genome Sequencing of Bacteroides fragilis Group Isolates with Nanopore Technology.</title>
        <authorList>
            <person name="Tisza M.J."/>
            <person name="Smith D."/>
            <person name="Dekker J.P."/>
        </authorList>
    </citation>
    <scope>NUCLEOTIDE SEQUENCE</scope>
    <source>
        <strain evidence="1">BFG-527</strain>
    </source>
</reference>
<organism evidence="1 2">
    <name type="scientific">Bacteroides faecis</name>
    <dbReference type="NCBI Taxonomy" id="674529"/>
    <lineage>
        <taxon>Bacteria</taxon>
        <taxon>Pseudomonadati</taxon>
        <taxon>Bacteroidota</taxon>
        <taxon>Bacteroidia</taxon>
        <taxon>Bacteroidales</taxon>
        <taxon>Bacteroidaceae</taxon>
        <taxon>Bacteroides</taxon>
    </lineage>
</organism>
<sequence>MLKKIGFLLCVAEIYYITKIYLYTMETKTSKGILLFRSGNLKEALLIFSTFRIGFTKEEKRTLKIARESLSGNSSFYRQLGIDTDKEIEKSKSIIASKYLIMK</sequence>
<dbReference type="RefSeq" id="WP_258902563.1">
    <property type="nucleotide sequence ID" value="NZ_CP103141.1"/>
</dbReference>
<accession>A0ABY5T4B7</accession>
<dbReference type="EMBL" id="CP103141">
    <property type="protein sequence ID" value="UVQ72733.1"/>
    <property type="molecule type" value="Genomic_DNA"/>
</dbReference>
<name>A0ABY5T4B7_9BACE</name>
<protein>
    <submittedName>
        <fullName evidence="1">Uncharacterized protein</fullName>
    </submittedName>
</protein>
<evidence type="ECO:0000313" key="2">
    <source>
        <dbReference type="Proteomes" id="UP001060104"/>
    </source>
</evidence>
<dbReference type="Proteomes" id="UP001060104">
    <property type="component" value="Chromosome"/>
</dbReference>